<dbReference type="Pfam" id="PF03547">
    <property type="entry name" value="Mem_trans"/>
    <property type="match status" value="2"/>
</dbReference>
<dbReference type="Gene3D" id="1.20.1530.20">
    <property type="match status" value="2"/>
</dbReference>
<feature type="transmembrane region" description="Helical" evidence="8">
    <location>
        <begin position="162"/>
        <end position="180"/>
    </location>
</feature>
<evidence type="ECO:0000256" key="3">
    <source>
        <dbReference type="ARBA" id="ARBA00022448"/>
    </source>
</evidence>
<keyword evidence="10" id="KW-1185">Reference proteome</keyword>
<evidence type="ECO:0000256" key="2">
    <source>
        <dbReference type="ARBA" id="ARBA00010145"/>
    </source>
</evidence>
<dbReference type="GO" id="GO:0005886">
    <property type="term" value="C:plasma membrane"/>
    <property type="evidence" value="ECO:0007669"/>
    <property type="project" value="UniProtKB-SubCell"/>
</dbReference>
<reference evidence="9" key="1">
    <citation type="submission" date="2021-01" db="EMBL/GenBank/DDBJ databases">
        <title>Modified the classification status of verrucomicrobia.</title>
        <authorList>
            <person name="Feng X."/>
        </authorList>
    </citation>
    <scope>NUCLEOTIDE SEQUENCE</scope>
    <source>
        <strain evidence="9">_KCTC 22039</strain>
    </source>
</reference>
<accession>A0A8J7MJB7</accession>
<keyword evidence="5 8" id="KW-0812">Transmembrane</keyword>
<feature type="transmembrane region" description="Helical" evidence="8">
    <location>
        <begin position="192"/>
        <end position="214"/>
    </location>
</feature>
<dbReference type="GO" id="GO:0055085">
    <property type="term" value="P:transmembrane transport"/>
    <property type="evidence" value="ECO:0007669"/>
    <property type="project" value="InterPro"/>
</dbReference>
<keyword evidence="3" id="KW-0813">Transport</keyword>
<comment type="subcellular location">
    <subcellularLocation>
        <location evidence="1">Cell membrane</location>
        <topology evidence="1">Multi-pass membrane protein</topology>
    </subcellularLocation>
</comment>
<feature type="transmembrane region" description="Helical" evidence="8">
    <location>
        <begin position="6"/>
        <end position="25"/>
    </location>
</feature>
<name>A0A8J7MJB7_9BACT</name>
<evidence type="ECO:0000256" key="5">
    <source>
        <dbReference type="ARBA" id="ARBA00022692"/>
    </source>
</evidence>
<dbReference type="InterPro" id="IPR004776">
    <property type="entry name" value="Mem_transp_PIN-like"/>
</dbReference>
<feature type="transmembrane region" description="Helical" evidence="8">
    <location>
        <begin position="68"/>
        <end position="91"/>
    </location>
</feature>
<feature type="transmembrane region" description="Helical" evidence="8">
    <location>
        <begin position="37"/>
        <end position="56"/>
    </location>
</feature>
<dbReference type="AlphaFoldDB" id="A0A8J7MJB7"/>
<dbReference type="Proteomes" id="UP000624703">
    <property type="component" value="Unassembled WGS sequence"/>
</dbReference>
<evidence type="ECO:0000313" key="10">
    <source>
        <dbReference type="Proteomes" id="UP000624703"/>
    </source>
</evidence>
<keyword evidence="6 8" id="KW-1133">Transmembrane helix</keyword>
<gene>
    <name evidence="9" type="ORF">JIN82_12930</name>
</gene>
<sequence length="313" mass="33404">MDITWIAIETTLAVFSIVGIGFFLRRRNIITTEIAQGLMNIAINVLFPCLILDKMLGSKVLTQPLVVISAAGMGFCTIMIGYGLCYLVGPLVGLQRGSGRRTFAVSSGLQNFGFVAIPLLAAFFPSEESMAVLFTHNVGVDVALWTVGLMLLSGTKKPSWQLLMKGPIIAVFFGLLLANIDAGSWMPNVISTILGDLGACTVPVCLLITGSTFSDLVGKEKFRMKVAAGSIIMRLAVLPLIMLSLARFLPISTELKQVMVIQASLPAAVTTIILSRYYGGQPGVAIQVVIATTLAALITMPLIITLGIQWLGL</sequence>
<evidence type="ECO:0000256" key="1">
    <source>
        <dbReference type="ARBA" id="ARBA00004651"/>
    </source>
</evidence>
<evidence type="ECO:0000313" key="9">
    <source>
        <dbReference type="EMBL" id="MBK1792058.1"/>
    </source>
</evidence>
<comment type="caution">
    <text evidence="9">The sequence shown here is derived from an EMBL/GenBank/DDBJ whole genome shotgun (WGS) entry which is preliminary data.</text>
</comment>
<feature type="transmembrane region" description="Helical" evidence="8">
    <location>
        <begin position="103"/>
        <end position="124"/>
    </location>
</feature>
<evidence type="ECO:0000256" key="6">
    <source>
        <dbReference type="ARBA" id="ARBA00022989"/>
    </source>
</evidence>
<protein>
    <submittedName>
        <fullName evidence="9">AEC family transporter</fullName>
    </submittedName>
</protein>
<evidence type="ECO:0000256" key="8">
    <source>
        <dbReference type="SAM" id="Phobius"/>
    </source>
</evidence>
<keyword evidence="4" id="KW-1003">Cell membrane</keyword>
<feature type="transmembrane region" description="Helical" evidence="8">
    <location>
        <begin position="226"/>
        <end position="246"/>
    </location>
</feature>
<dbReference type="PANTHER" id="PTHR36838">
    <property type="entry name" value="AUXIN EFFLUX CARRIER FAMILY PROTEIN"/>
    <property type="match status" value="1"/>
</dbReference>
<dbReference type="RefSeq" id="WP_200312070.1">
    <property type="nucleotide sequence ID" value="NZ_JAENIM010000042.1"/>
</dbReference>
<feature type="transmembrane region" description="Helical" evidence="8">
    <location>
        <begin position="285"/>
        <end position="311"/>
    </location>
</feature>
<keyword evidence="7 8" id="KW-0472">Membrane</keyword>
<dbReference type="PANTHER" id="PTHR36838:SF1">
    <property type="entry name" value="SLR1864 PROTEIN"/>
    <property type="match status" value="1"/>
</dbReference>
<organism evidence="9 10">
    <name type="scientific">Persicirhabdus sediminis</name>
    <dbReference type="NCBI Taxonomy" id="454144"/>
    <lineage>
        <taxon>Bacteria</taxon>
        <taxon>Pseudomonadati</taxon>
        <taxon>Verrucomicrobiota</taxon>
        <taxon>Verrucomicrobiia</taxon>
        <taxon>Verrucomicrobiales</taxon>
        <taxon>Verrucomicrobiaceae</taxon>
        <taxon>Persicirhabdus</taxon>
    </lineage>
</organism>
<evidence type="ECO:0000256" key="4">
    <source>
        <dbReference type="ARBA" id="ARBA00022475"/>
    </source>
</evidence>
<dbReference type="InterPro" id="IPR038770">
    <property type="entry name" value="Na+/solute_symporter_sf"/>
</dbReference>
<feature type="transmembrane region" description="Helical" evidence="8">
    <location>
        <begin position="258"/>
        <end position="278"/>
    </location>
</feature>
<proteinExistence type="inferred from homology"/>
<dbReference type="EMBL" id="JAENIM010000042">
    <property type="protein sequence ID" value="MBK1792058.1"/>
    <property type="molecule type" value="Genomic_DNA"/>
</dbReference>
<evidence type="ECO:0000256" key="7">
    <source>
        <dbReference type="ARBA" id="ARBA00023136"/>
    </source>
</evidence>
<comment type="similarity">
    <text evidence="2">Belongs to the auxin efflux carrier (TC 2.A.69) family.</text>
</comment>
<feature type="transmembrane region" description="Helical" evidence="8">
    <location>
        <begin position="130"/>
        <end position="150"/>
    </location>
</feature>